<evidence type="ECO:0000256" key="1">
    <source>
        <dbReference type="ARBA" id="ARBA00010923"/>
    </source>
</evidence>
<keyword evidence="5" id="KW-0255">Endonuclease</keyword>
<dbReference type="Proteomes" id="UP001597458">
    <property type="component" value="Unassembled WGS sequence"/>
</dbReference>
<comment type="similarity">
    <text evidence="1">Belongs to the type-I restriction system S methylase family.</text>
</comment>
<evidence type="ECO:0000256" key="2">
    <source>
        <dbReference type="ARBA" id="ARBA00022747"/>
    </source>
</evidence>
<dbReference type="RefSeq" id="WP_141191232.1">
    <property type="nucleotide sequence ID" value="NZ_JBHUMR010000007.1"/>
</dbReference>
<reference evidence="6" key="1">
    <citation type="journal article" date="2019" name="Int. J. Syst. Evol. Microbiol.">
        <title>The Global Catalogue of Microorganisms (GCM) 10K type strain sequencing project: providing services to taxonomists for standard genome sequencing and annotation.</title>
        <authorList>
            <consortium name="The Broad Institute Genomics Platform"/>
            <consortium name="The Broad Institute Genome Sequencing Center for Infectious Disease"/>
            <person name="Wu L."/>
            <person name="Ma J."/>
        </authorList>
    </citation>
    <scope>NUCLEOTIDE SEQUENCE [LARGE SCALE GENOMIC DNA]</scope>
    <source>
        <strain evidence="6">TISTR 2241</strain>
    </source>
</reference>
<dbReference type="Gene3D" id="3.90.220.20">
    <property type="entry name" value="DNA methylase specificity domains"/>
    <property type="match status" value="2"/>
</dbReference>
<dbReference type="EC" id="3.1.21.-" evidence="5"/>
<keyword evidence="2" id="KW-0680">Restriction system</keyword>
<evidence type="ECO:0000313" key="6">
    <source>
        <dbReference type="Proteomes" id="UP001597458"/>
    </source>
</evidence>
<keyword evidence="5" id="KW-0378">Hydrolase</keyword>
<comment type="caution">
    <text evidence="5">The sequence shown here is derived from an EMBL/GenBank/DDBJ whole genome shotgun (WGS) entry which is preliminary data.</text>
</comment>
<dbReference type="PANTHER" id="PTHR30408:SF12">
    <property type="entry name" value="TYPE I RESTRICTION ENZYME MJAVIII SPECIFICITY SUBUNIT"/>
    <property type="match status" value="1"/>
</dbReference>
<dbReference type="Pfam" id="PF01420">
    <property type="entry name" value="Methylase_S"/>
    <property type="match status" value="1"/>
</dbReference>
<gene>
    <name evidence="5" type="ORF">ACFSTF_04310</name>
</gene>
<dbReference type="InterPro" id="IPR000055">
    <property type="entry name" value="Restrct_endonuc_typeI_TRD"/>
</dbReference>
<proteinExistence type="inferred from homology"/>
<feature type="domain" description="Type I restriction modification DNA specificity" evidence="4">
    <location>
        <begin position="272"/>
        <end position="423"/>
    </location>
</feature>
<evidence type="ECO:0000313" key="5">
    <source>
        <dbReference type="EMBL" id="MFD2616535.1"/>
    </source>
</evidence>
<dbReference type="InterPro" id="IPR052021">
    <property type="entry name" value="Type-I_RS_S_subunit"/>
</dbReference>
<dbReference type="EMBL" id="JBHUMR010000007">
    <property type="protein sequence ID" value="MFD2616535.1"/>
    <property type="molecule type" value="Genomic_DNA"/>
</dbReference>
<evidence type="ECO:0000259" key="4">
    <source>
        <dbReference type="Pfam" id="PF01420"/>
    </source>
</evidence>
<keyword evidence="5" id="KW-0540">Nuclease</keyword>
<protein>
    <submittedName>
        <fullName evidence="5">Restriction endonuclease subunit S</fullName>
        <ecNumber evidence="5">3.1.21.-</ecNumber>
    </submittedName>
</protein>
<dbReference type="GO" id="GO:0016787">
    <property type="term" value="F:hydrolase activity"/>
    <property type="evidence" value="ECO:0007669"/>
    <property type="project" value="UniProtKB-KW"/>
</dbReference>
<name>A0ABW5PNU7_9BACI</name>
<keyword evidence="6" id="KW-1185">Reference proteome</keyword>
<dbReference type="CDD" id="cd16961">
    <property type="entry name" value="RMtype1_S_TRD-CR_like"/>
    <property type="match status" value="1"/>
</dbReference>
<keyword evidence="3" id="KW-0238">DNA-binding</keyword>
<dbReference type="GO" id="GO:0004519">
    <property type="term" value="F:endonuclease activity"/>
    <property type="evidence" value="ECO:0007669"/>
    <property type="project" value="UniProtKB-KW"/>
</dbReference>
<dbReference type="PANTHER" id="PTHR30408">
    <property type="entry name" value="TYPE-1 RESTRICTION ENZYME ECOKI SPECIFICITY PROTEIN"/>
    <property type="match status" value="1"/>
</dbReference>
<dbReference type="SUPFAM" id="SSF116734">
    <property type="entry name" value="DNA methylase specificity domain"/>
    <property type="match status" value="2"/>
</dbReference>
<evidence type="ECO:0000256" key="3">
    <source>
        <dbReference type="ARBA" id="ARBA00023125"/>
    </source>
</evidence>
<sequence>MLKTIRIKHSELENHLYPNLYRFKKKIKEFSARDDITSFSLGDKGVIKVLTDGEHAGQVFVESGAKFIKNSAVKRYVISEYDGFYITHEKNNLLQRSQLELHDVLFTTIGKYLGVSAVVNESLVGANINQNVVRLRIDNSLVSPQYLSLYLNSKVARYQIDTLFTGNTHPILTYPKIKSLKVFIKDKTIHDEITTNIILAEKYALDGLKNIDKAREELVKSLDIDFTKIPNKLNYRIKQSDIKNNDIITPEYYRPLYVNTIEAIKEKHDWKTLGSVASFKSGDEVGSGNYKLYLDKQENDVSFIRTTDILNYEVDRYPDFYVENEIYQNLDQAIEPNEILFSKDGKIGLVALTTKSDKCIVGSGILRIIADTNKIDPYYLFTALSVKQIGLYQAKQRTVIASTLPHLRMDRISDFIIPLVPNQDNIINLAKKGFELKEKSKQLIDKSRKLLDDSLEL</sequence>
<accession>A0ABW5PNU7</accession>
<organism evidence="5 6">
    <name type="scientific">Terrilactibacillus laevilacticus</name>
    <dbReference type="NCBI Taxonomy" id="1380157"/>
    <lineage>
        <taxon>Bacteria</taxon>
        <taxon>Bacillati</taxon>
        <taxon>Bacillota</taxon>
        <taxon>Bacilli</taxon>
        <taxon>Bacillales</taxon>
        <taxon>Bacillaceae</taxon>
        <taxon>Terrilactibacillus</taxon>
    </lineage>
</organism>
<dbReference type="InterPro" id="IPR044946">
    <property type="entry name" value="Restrct_endonuc_typeI_TRD_sf"/>
</dbReference>